<evidence type="ECO:0000256" key="1">
    <source>
        <dbReference type="ARBA" id="ARBA00022630"/>
    </source>
</evidence>
<comment type="caution">
    <text evidence="8">The sequence shown here is derived from an EMBL/GenBank/DDBJ whole genome shotgun (WGS) entry which is preliminary data.</text>
</comment>
<protein>
    <submittedName>
        <fullName evidence="8">Monooxygenase</fullName>
    </submittedName>
</protein>
<dbReference type="AlphaFoldDB" id="A0A919P1A1"/>
<reference evidence="8" key="1">
    <citation type="submission" date="2021-01" db="EMBL/GenBank/DDBJ databases">
        <title>Whole genome shotgun sequence of Cellulomonas chitinilytica NBRC 110799.</title>
        <authorList>
            <person name="Komaki H."/>
            <person name="Tamura T."/>
        </authorList>
    </citation>
    <scope>NUCLEOTIDE SEQUENCE</scope>
    <source>
        <strain evidence="8">NBRC 110799</strain>
    </source>
</reference>
<dbReference type="SUPFAM" id="SSF51679">
    <property type="entry name" value="Bacterial luciferase-like"/>
    <property type="match status" value="1"/>
</dbReference>
<evidence type="ECO:0000313" key="8">
    <source>
        <dbReference type="EMBL" id="GIG21536.1"/>
    </source>
</evidence>
<evidence type="ECO:0000313" key="9">
    <source>
        <dbReference type="Proteomes" id="UP000632740"/>
    </source>
</evidence>
<dbReference type="PANTHER" id="PTHR30011:SF16">
    <property type="entry name" value="C2H2 FINGER DOMAIN TRANSCRIPTION FACTOR (EUROFUNG)-RELATED"/>
    <property type="match status" value="1"/>
</dbReference>
<keyword evidence="3" id="KW-0560">Oxidoreductase</keyword>
<evidence type="ECO:0000256" key="3">
    <source>
        <dbReference type="ARBA" id="ARBA00023002"/>
    </source>
</evidence>
<evidence type="ECO:0000259" key="7">
    <source>
        <dbReference type="Pfam" id="PF00296"/>
    </source>
</evidence>
<dbReference type="InterPro" id="IPR051260">
    <property type="entry name" value="Diverse_substr_monoxygenases"/>
</dbReference>
<dbReference type="GO" id="GO:0004497">
    <property type="term" value="F:monooxygenase activity"/>
    <property type="evidence" value="ECO:0007669"/>
    <property type="project" value="UniProtKB-KW"/>
</dbReference>
<organism evidence="8 9">
    <name type="scientific">Cellulomonas chitinilytica</name>
    <dbReference type="NCBI Taxonomy" id="398759"/>
    <lineage>
        <taxon>Bacteria</taxon>
        <taxon>Bacillati</taxon>
        <taxon>Actinomycetota</taxon>
        <taxon>Actinomycetes</taxon>
        <taxon>Micrococcales</taxon>
        <taxon>Cellulomonadaceae</taxon>
        <taxon>Cellulomonas</taxon>
    </lineage>
</organism>
<dbReference type="EMBL" id="BONK01000007">
    <property type="protein sequence ID" value="GIG21536.1"/>
    <property type="molecule type" value="Genomic_DNA"/>
</dbReference>
<gene>
    <name evidence="8" type="ORF">Cch01nite_22600</name>
</gene>
<dbReference type="PANTHER" id="PTHR30011">
    <property type="entry name" value="ALKANESULFONATE MONOOXYGENASE-RELATED"/>
    <property type="match status" value="1"/>
</dbReference>
<dbReference type="Proteomes" id="UP000632740">
    <property type="component" value="Unassembled WGS sequence"/>
</dbReference>
<feature type="binding site" evidence="6">
    <location>
        <position position="58"/>
    </location>
    <ligand>
        <name>FMN</name>
        <dbReference type="ChEBI" id="CHEBI:58210"/>
    </ligand>
</feature>
<name>A0A919P1A1_9CELL</name>
<dbReference type="GO" id="GO:0016705">
    <property type="term" value="F:oxidoreductase activity, acting on paired donors, with incorporation or reduction of molecular oxygen"/>
    <property type="evidence" value="ECO:0007669"/>
    <property type="project" value="InterPro"/>
</dbReference>
<dbReference type="Gene3D" id="3.20.20.30">
    <property type="entry name" value="Luciferase-like domain"/>
    <property type="match status" value="1"/>
</dbReference>
<dbReference type="Pfam" id="PF00296">
    <property type="entry name" value="Bac_luciferase"/>
    <property type="match status" value="1"/>
</dbReference>
<evidence type="ECO:0000256" key="4">
    <source>
        <dbReference type="ARBA" id="ARBA00023033"/>
    </source>
</evidence>
<evidence type="ECO:0000256" key="6">
    <source>
        <dbReference type="PIRSR" id="PIRSR000337-1"/>
    </source>
</evidence>
<proteinExistence type="inferred from homology"/>
<keyword evidence="2 6" id="KW-0288">FMN</keyword>
<dbReference type="PIRSF" id="PIRSF000337">
    <property type="entry name" value="NTA_MOA"/>
    <property type="match status" value="1"/>
</dbReference>
<feature type="domain" description="Luciferase-like" evidence="7">
    <location>
        <begin position="30"/>
        <end position="293"/>
    </location>
</feature>
<evidence type="ECO:0000256" key="2">
    <source>
        <dbReference type="ARBA" id="ARBA00022643"/>
    </source>
</evidence>
<dbReference type="InterPro" id="IPR011251">
    <property type="entry name" value="Luciferase-like_dom"/>
</dbReference>
<dbReference type="InterPro" id="IPR016215">
    <property type="entry name" value="NTA_MOA"/>
</dbReference>
<evidence type="ECO:0000256" key="5">
    <source>
        <dbReference type="ARBA" id="ARBA00033748"/>
    </source>
</evidence>
<comment type="similarity">
    <text evidence="5">Belongs to the NtaA/SnaA/DszA monooxygenase family.</text>
</comment>
<sequence length="388" mass="40956">MSRARPFRLAVELSGAGVHPAAWRLPHADAGQVFTAPYWVRLAQHAERAGATLVVIDDTSAPVREQPGALVGGLDAIGVASLLGPVTSRAGLAPVVPVTYLEPFHVGKAVQTVDHVSLGRGAVQVGIAAVAGADGADDEARRYDERTPRDVEAAWREADDVVEVVTRLWDSWEDDAIVLDEEADRYIDRDRVHAIEFTGEFFSVHGASITPRSPQGRPVVVLRGDDPHALAVAARRADVVRVALDDATPTRVDAVRAAVADAGRDPGAVTVLVDVDVLLGAVDSEAGARLRALDDLTRRRPTANELVGGVLGVADGLADLVARTGADGVTVRSLAHVTDLPLLADGVAPLLRERGLLVEPTPQPGRQHGTLRDALGLARPASRYATTR</sequence>
<accession>A0A919P1A1</accession>
<keyword evidence="1 6" id="KW-0285">Flavoprotein</keyword>
<keyword evidence="9" id="KW-1185">Reference proteome</keyword>
<keyword evidence="4 8" id="KW-0503">Monooxygenase</keyword>
<dbReference type="RefSeq" id="WP_203753642.1">
    <property type="nucleotide sequence ID" value="NZ_BONK01000007.1"/>
</dbReference>
<dbReference type="InterPro" id="IPR036661">
    <property type="entry name" value="Luciferase-like_sf"/>
</dbReference>